<dbReference type="PRINTS" id="PR00032">
    <property type="entry name" value="HTHARAC"/>
</dbReference>
<comment type="caution">
    <text evidence="5">The sequence shown here is derived from an EMBL/GenBank/DDBJ whole genome shotgun (WGS) entry which is preliminary data.</text>
</comment>
<dbReference type="SUPFAM" id="SSF46689">
    <property type="entry name" value="Homeodomain-like"/>
    <property type="match status" value="1"/>
</dbReference>
<dbReference type="InterPro" id="IPR037923">
    <property type="entry name" value="HTH-like"/>
</dbReference>
<gene>
    <name evidence="5" type="ORF">AAEO56_10005</name>
</gene>
<keyword evidence="1" id="KW-0805">Transcription regulation</keyword>
<dbReference type="PANTHER" id="PTHR43280:SF32">
    <property type="entry name" value="TRANSCRIPTIONAL REGULATORY PROTEIN"/>
    <property type="match status" value="1"/>
</dbReference>
<sequence>MDKVNVLRIHQFDEGHEAEEFYANTLQEHLRTRHKDIALPHSHDFYLAILFTKGNGIHEIDFTTYEVKPGALFFLNPGQTHHWELSQDTEGYIFFHSQAFYNLHYTHSRLNRFPFFFSMHQSPALYPNTQSLEKISLLFRTILEEYTNSNILKKEAVIGLVDLTYIEASRIYPEYEADTNSAQNNYYNRFREFEALVEDNYRQMKSPSLYASMMAVTSRHLNRITQSVVGKSASEVITDRVLLEAKKMLVLQKKSFSEIAIGLGYLDYGYFSRLFKKKTGETPSEFLGRYGKR</sequence>
<evidence type="ECO:0000256" key="1">
    <source>
        <dbReference type="ARBA" id="ARBA00023015"/>
    </source>
</evidence>
<dbReference type="SMART" id="SM00342">
    <property type="entry name" value="HTH_ARAC"/>
    <property type="match status" value="1"/>
</dbReference>
<evidence type="ECO:0000313" key="5">
    <source>
        <dbReference type="EMBL" id="MEL1244594.1"/>
    </source>
</evidence>
<dbReference type="Pfam" id="PF12833">
    <property type="entry name" value="HTH_18"/>
    <property type="match status" value="1"/>
</dbReference>
<proteinExistence type="predicted"/>
<dbReference type="InterPro" id="IPR018060">
    <property type="entry name" value="HTH_AraC"/>
</dbReference>
<dbReference type="InterPro" id="IPR003313">
    <property type="entry name" value="AraC-bd"/>
</dbReference>
<dbReference type="RefSeq" id="WP_341696909.1">
    <property type="nucleotide sequence ID" value="NZ_JBBYHR010000004.1"/>
</dbReference>
<dbReference type="PROSITE" id="PS01124">
    <property type="entry name" value="HTH_ARAC_FAMILY_2"/>
    <property type="match status" value="1"/>
</dbReference>
<evidence type="ECO:0000313" key="6">
    <source>
        <dbReference type="Proteomes" id="UP001464555"/>
    </source>
</evidence>
<dbReference type="Gene3D" id="2.60.120.10">
    <property type="entry name" value="Jelly Rolls"/>
    <property type="match status" value="1"/>
</dbReference>
<evidence type="ECO:0000259" key="4">
    <source>
        <dbReference type="PROSITE" id="PS01124"/>
    </source>
</evidence>
<keyword evidence="2" id="KW-0238">DNA-binding</keyword>
<dbReference type="Proteomes" id="UP001464555">
    <property type="component" value="Unassembled WGS sequence"/>
</dbReference>
<dbReference type="SUPFAM" id="SSF51215">
    <property type="entry name" value="Regulatory protein AraC"/>
    <property type="match status" value="1"/>
</dbReference>
<evidence type="ECO:0000256" key="2">
    <source>
        <dbReference type="ARBA" id="ARBA00023125"/>
    </source>
</evidence>
<dbReference type="InterPro" id="IPR009057">
    <property type="entry name" value="Homeodomain-like_sf"/>
</dbReference>
<organism evidence="5 6">
    <name type="scientific">Flavobacterium arundinis</name>
    <dbReference type="NCBI Taxonomy" id="3139143"/>
    <lineage>
        <taxon>Bacteria</taxon>
        <taxon>Pseudomonadati</taxon>
        <taxon>Bacteroidota</taxon>
        <taxon>Flavobacteriia</taxon>
        <taxon>Flavobacteriales</taxon>
        <taxon>Flavobacteriaceae</taxon>
        <taxon>Flavobacterium</taxon>
    </lineage>
</organism>
<keyword evidence="3" id="KW-0804">Transcription</keyword>
<dbReference type="InterPro" id="IPR020449">
    <property type="entry name" value="Tscrpt_reg_AraC-type_HTH"/>
</dbReference>
<dbReference type="PANTHER" id="PTHR43280">
    <property type="entry name" value="ARAC-FAMILY TRANSCRIPTIONAL REGULATOR"/>
    <property type="match status" value="1"/>
</dbReference>
<name>A0ABU9HWP1_9FLAO</name>
<dbReference type="Gene3D" id="1.10.10.60">
    <property type="entry name" value="Homeodomain-like"/>
    <property type="match status" value="1"/>
</dbReference>
<dbReference type="Pfam" id="PF02311">
    <property type="entry name" value="AraC_binding"/>
    <property type="match status" value="1"/>
</dbReference>
<dbReference type="EMBL" id="JBBYHR010000004">
    <property type="protein sequence ID" value="MEL1244594.1"/>
    <property type="molecule type" value="Genomic_DNA"/>
</dbReference>
<feature type="domain" description="HTH araC/xylS-type" evidence="4">
    <location>
        <begin position="191"/>
        <end position="289"/>
    </location>
</feature>
<accession>A0ABU9HWP1</accession>
<reference evidence="5 6" key="1">
    <citation type="submission" date="2024-04" db="EMBL/GenBank/DDBJ databases">
        <title>Flavobacterium sp. DGU11 16S ribosomal RNA gene Genome sequencing and assembly.</title>
        <authorList>
            <person name="Park S."/>
        </authorList>
    </citation>
    <scope>NUCLEOTIDE SEQUENCE [LARGE SCALE GENOMIC DNA]</scope>
    <source>
        <strain evidence="5 6">DGU11</strain>
    </source>
</reference>
<dbReference type="InterPro" id="IPR014710">
    <property type="entry name" value="RmlC-like_jellyroll"/>
</dbReference>
<keyword evidence="6" id="KW-1185">Reference proteome</keyword>
<evidence type="ECO:0000256" key="3">
    <source>
        <dbReference type="ARBA" id="ARBA00023163"/>
    </source>
</evidence>
<protein>
    <submittedName>
        <fullName evidence="5">Helix-turn-helix transcriptional regulator</fullName>
    </submittedName>
</protein>